<feature type="transmembrane region" description="Helical" evidence="7">
    <location>
        <begin position="264"/>
        <end position="282"/>
    </location>
</feature>
<feature type="transmembrane region" description="Helical" evidence="7">
    <location>
        <begin position="239"/>
        <end position="257"/>
    </location>
</feature>
<feature type="transmembrane region" description="Helical" evidence="7">
    <location>
        <begin position="398"/>
        <end position="420"/>
    </location>
</feature>
<comment type="subcellular location">
    <subcellularLocation>
        <location evidence="1">Cell membrane</location>
        <topology evidence="1">Multi-pass membrane protein</topology>
    </subcellularLocation>
</comment>
<evidence type="ECO:0000259" key="8">
    <source>
        <dbReference type="Pfam" id="PF19053"/>
    </source>
</evidence>
<dbReference type="EMBL" id="BAAAQN010000016">
    <property type="protein sequence ID" value="GAA2030400.1"/>
    <property type="molecule type" value="Genomic_DNA"/>
</dbReference>
<evidence type="ECO:0000313" key="10">
    <source>
        <dbReference type="Proteomes" id="UP001500751"/>
    </source>
</evidence>
<dbReference type="InterPro" id="IPR044049">
    <property type="entry name" value="EccD_transm"/>
</dbReference>
<feature type="transmembrane region" description="Helical" evidence="7">
    <location>
        <begin position="288"/>
        <end position="311"/>
    </location>
</feature>
<evidence type="ECO:0000256" key="5">
    <source>
        <dbReference type="ARBA" id="ARBA00022989"/>
    </source>
</evidence>
<dbReference type="Gene3D" id="3.10.20.90">
    <property type="entry name" value="Phosphatidylinositol 3-kinase Catalytic Subunit, Chain A, domain 1"/>
    <property type="match status" value="1"/>
</dbReference>
<proteinExistence type="inferred from homology"/>
<feature type="domain" description="EccD-like transmembrane" evidence="8">
    <location>
        <begin position="152"/>
        <end position="489"/>
    </location>
</feature>
<feature type="transmembrane region" description="Helical" evidence="7">
    <location>
        <begin position="179"/>
        <end position="199"/>
    </location>
</feature>
<evidence type="ECO:0000256" key="4">
    <source>
        <dbReference type="ARBA" id="ARBA00022692"/>
    </source>
</evidence>
<feature type="transmembrane region" description="Helical" evidence="7">
    <location>
        <begin position="427"/>
        <end position="446"/>
    </location>
</feature>
<comment type="similarity">
    <text evidence="2">Belongs to the EccD/Snm4 family.</text>
</comment>
<evidence type="ECO:0000256" key="6">
    <source>
        <dbReference type="ARBA" id="ARBA00023136"/>
    </source>
</evidence>
<dbReference type="Proteomes" id="UP001500751">
    <property type="component" value="Unassembled WGS sequence"/>
</dbReference>
<feature type="transmembrane region" description="Helical" evidence="7">
    <location>
        <begin position="154"/>
        <end position="173"/>
    </location>
</feature>
<keyword evidence="10" id="KW-1185">Reference proteome</keyword>
<protein>
    <submittedName>
        <fullName evidence="9">Type VII secretion integral membrane protein EccD</fullName>
    </submittedName>
</protein>
<name>A0ABN2U664_9ACTN</name>
<keyword evidence="3" id="KW-1003">Cell membrane</keyword>
<dbReference type="Pfam" id="PF08817">
    <property type="entry name" value="YukD"/>
    <property type="match status" value="1"/>
</dbReference>
<accession>A0ABN2U664</accession>
<organism evidence="9 10">
    <name type="scientific">Catenulispora yoronensis</name>
    <dbReference type="NCBI Taxonomy" id="450799"/>
    <lineage>
        <taxon>Bacteria</taxon>
        <taxon>Bacillati</taxon>
        <taxon>Actinomycetota</taxon>
        <taxon>Actinomycetes</taxon>
        <taxon>Catenulisporales</taxon>
        <taxon>Catenulisporaceae</taxon>
        <taxon>Catenulispora</taxon>
    </lineage>
</organism>
<feature type="transmembrane region" description="Helical" evidence="7">
    <location>
        <begin position="466"/>
        <end position="487"/>
    </location>
</feature>
<keyword evidence="6 7" id="KW-0472">Membrane</keyword>
<evidence type="ECO:0000256" key="1">
    <source>
        <dbReference type="ARBA" id="ARBA00004651"/>
    </source>
</evidence>
<gene>
    <name evidence="9" type="primary">eccD_1</name>
    <name evidence="9" type="ORF">GCM10009839_32640</name>
</gene>
<sequence>MPVVVSAPSEPASRLCSLTVHTPLGVLDASVPADVELAEVLPALLRLAAERGAERRAERAAGQGAAQVRAGLAGLAELADRGQAGGGWVLQRLGGAPLDEDLTVEALGLVDGELLHLRPRSDQLPEADFDDLIDGVATAVSRLPDRWRPERTRALLLGVAAAAFLTESLLVLLGRPSVGLVAAGYGTALLLLVAGTAACRAFGDRTAGVVLGASAVPIAAAAGYQWPAVFEHAELASRILAAVSCAGGSAVFAVLAFGAGVPVFLGIAVAAGATGLGTLAVLTGACSAVTAAAAIGTASQLALIGVPMAAFRLGRRRLDPLPTGAKDLQEHIDPEPAERVTADVRVIDRYMTSLTTAFALLCTGTIAVLARTPGWEARTLGGTLAVLSLLHARVLSSAWQRLAVAAAGVCGATVLVVLAARGASATVADLLVVVVAVAASACVVAARTIPGRRLVPYWTSLADATQWLAAISLLPQVLLVTGFYHFARSRG</sequence>
<feature type="transmembrane region" description="Helical" evidence="7">
    <location>
        <begin position="206"/>
        <end position="227"/>
    </location>
</feature>
<dbReference type="InterPro" id="IPR024962">
    <property type="entry name" value="YukD-like"/>
</dbReference>
<dbReference type="NCBIfam" id="TIGR03920">
    <property type="entry name" value="T7SS_EccD"/>
    <property type="match status" value="1"/>
</dbReference>
<evidence type="ECO:0000256" key="2">
    <source>
        <dbReference type="ARBA" id="ARBA00006162"/>
    </source>
</evidence>
<evidence type="ECO:0000256" key="7">
    <source>
        <dbReference type="SAM" id="Phobius"/>
    </source>
</evidence>
<keyword evidence="5 7" id="KW-1133">Transmembrane helix</keyword>
<keyword evidence="4 7" id="KW-0812">Transmembrane</keyword>
<dbReference type="InterPro" id="IPR006707">
    <property type="entry name" value="T7SS_EccD"/>
</dbReference>
<dbReference type="Pfam" id="PF19053">
    <property type="entry name" value="EccD"/>
    <property type="match status" value="1"/>
</dbReference>
<feature type="transmembrane region" description="Helical" evidence="7">
    <location>
        <begin position="350"/>
        <end position="370"/>
    </location>
</feature>
<comment type="caution">
    <text evidence="9">The sequence shown here is derived from an EMBL/GenBank/DDBJ whole genome shotgun (WGS) entry which is preliminary data.</text>
</comment>
<evidence type="ECO:0000256" key="3">
    <source>
        <dbReference type="ARBA" id="ARBA00022475"/>
    </source>
</evidence>
<evidence type="ECO:0000313" key="9">
    <source>
        <dbReference type="EMBL" id="GAA2030400.1"/>
    </source>
</evidence>
<reference evidence="9 10" key="1">
    <citation type="journal article" date="2019" name="Int. J. Syst. Evol. Microbiol.">
        <title>The Global Catalogue of Microorganisms (GCM) 10K type strain sequencing project: providing services to taxonomists for standard genome sequencing and annotation.</title>
        <authorList>
            <consortium name="The Broad Institute Genomics Platform"/>
            <consortium name="The Broad Institute Genome Sequencing Center for Infectious Disease"/>
            <person name="Wu L."/>
            <person name="Ma J."/>
        </authorList>
    </citation>
    <scope>NUCLEOTIDE SEQUENCE [LARGE SCALE GENOMIC DNA]</scope>
    <source>
        <strain evidence="9 10">JCM 16014</strain>
    </source>
</reference>